<dbReference type="InterPro" id="IPR006527">
    <property type="entry name" value="F-box-assoc_dom_typ1"/>
</dbReference>
<dbReference type="Pfam" id="PF00646">
    <property type="entry name" value="F-box"/>
    <property type="match status" value="1"/>
</dbReference>
<feature type="domain" description="F-box" evidence="1">
    <location>
        <begin position="37"/>
        <end position="77"/>
    </location>
</feature>
<sequence length="407" mass="47351">MCPWFRVERNEEAKRVYREFEAYSNIKDSTMAKMSDVLQDLVVEVLSKIPLTSLRAVRLTCKKWNDVSKDRSFIKKQIGEAKKKQVNEFEVIMITNFKVYLMSVDLHSHVDPSITPKGTLTSLNDEVNDIRRVFHCDGLLLCITKDLNFRLVVWNPYFGQTKWIKPRNCYHRLDNYALGYDENKKYKVLRFVDDSNAYRVEERICVFELYSFESDLWKVVLNVSPEWEMKFCSRGLSVKGNTYWYATDHLDEDVDFLICFDFTAERFGPRLPLPFNASASNEDIVTLSNVGEEQFAVLFQDDDTLRMEIWVTSKVEPTEVSWNKFLAVDMSPLIRFAFLGEAGSFFIDQTKDVAVVFDKDIDSFYTRGIAYIIGKEGYFKKVDLGEVADPNCYPLVLMFQAQCKSVS</sequence>
<dbReference type="InterPro" id="IPR017451">
    <property type="entry name" value="F-box-assoc_interact_dom"/>
</dbReference>
<dbReference type="Proteomes" id="UP000029121">
    <property type="component" value="Unassembled WGS sequence"/>
</dbReference>
<dbReference type="PANTHER" id="PTHR47993:SF289">
    <property type="entry name" value="F-BOX ASSOCIATED UBIQUITINATION EFFECTOR FAMILY PROTEIN"/>
    <property type="match status" value="1"/>
</dbReference>
<gene>
    <name evidence="2" type="ORF">CARUB_v10013844mg</name>
</gene>
<proteinExistence type="predicted"/>
<reference evidence="3" key="1">
    <citation type="journal article" date="2013" name="Nat. Genet.">
        <title>The Capsella rubella genome and the genomic consequences of rapid mating system evolution.</title>
        <authorList>
            <person name="Slotte T."/>
            <person name="Hazzouri K.M."/>
            <person name="Agren J.A."/>
            <person name="Koenig D."/>
            <person name="Maumus F."/>
            <person name="Guo Y.L."/>
            <person name="Steige K."/>
            <person name="Platts A.E."/>
            <person name="Escobar J.S."/>
            <person name="Newman L.K."/>
            <person name="Wang W."/>
            <person name="Mandakova T."/>
            <person name="Vello E."/>
            <person name="Smith L.M."/>
            <person name="Henz S.R."/>
            <person name="Steffen J."/>
            <person name="Takuno S."/>
            <person name="Brandvain Y."/>
            <person name="Coop G."/>
            <person name="Andolfatto P."/>
            <person name="Hu T.T."/>
            <person name="Blanchette M."/>
            <person name="Clark R.M."/>
            <person name="Quesneville H."/>
            <person name="Nordborg M."/>
            <person name="Gaut B.S."/>
            <person name="Lysak M.A."/>
            <person name="Jenkins J."/>
            <person name="Grimwood J."/>
            <person name="Chapman J."/>
            <person name="Prochnik S."/>
            <person name="Shu S."/>
            <person name="Rokhsar D."/>
            <person name="Schmutz J."/>
            <person name="Weigel D."/>
            <person name="Wright S.I."/>
        </authorList>
    </citation>
    <scope>NUCLEOTIDE SEQUENCE [LARGE SCALE GENOMIC DNA]</scope>
    <source>
        <strain evidence="3">cv. Monte Gargano</strain>
    </source>
</reference>
<name>R0G588_9BRAS</name>
<dbReference type="Pfam" id="PF07734">
    <property type="entry name" value="FBA_1"/>
    <property type="match status" value="1"/>
</dbReference>
<evidence type="ECO:0000313" key="3">
    <source>
        <dbReference type="Proteomes" id="UP000029121"/>
    </source>
</evidence>
<dbReference type="STRING" id="81985.R0G588"/>
<dbReference type="InterPro" id="IPR036047">
    <property type="entry name" value="F-box-like_dom_sf"/>
</dbReference>
<dbReference type="EMBL" id="KB870807">
    <property type="protein sequence ID" value="EOA30707.1"/>
    <property type="molecule type" value="Genomic_DNA"/>
</dbReference>
<protein>
    <recommendedName>
        <fullName evidence="1">F-box domain-containing protein</fullName>
    </recommendedName>
</protein>
<dbReference type="NCBIfam" id="TIGR01640">
    <property type="entry name" value="F_box_assoc_1"/>
    <property type="match status" value="1"/>
</dbReference>
<dbReference type="PANTHER" id="PTHR47993">
    <property type="entry name" value="OS09G0372900 PROTEIN-RELATED"/>
    <property type="match status" value="1"/>
</dbReference>
<evidence type="ECO:0000313" key="2">
    <source>
        <dbReference type="EMBL" id="EOA30707.1"/>
    </source>
</evidence>
<dbReference type="InterPro" id="IPR001810">
    <property type="entry name" value="F-box_dom"/>
</dbReference>
<evidence type="ECO:0000259" key="1">
    <source>
        <dbReference type="SMART" id="SM00256"/>
    </source>
</evidence>
<accession>R0G588</accession>
<keyword evidence="3" id="KW-1185">Reference proteome</keyword>
<dbReference type="InterPro" id="IPR050233">
    <property type="entry name" value="A_thaliana_F-box"/>
</dbReference>
<organism evidence="2 3">
    <name type="scientific">Capsella rubella</name>
    <dbReference type="NCBI Taxonomy" id="81985"/>
    <lineage>
        <taxon>Eukaryota</taxon>
        <taxon>Viridiplantae</taxon>
        <taxon>Streptophyta</taxon>
        <taxon>Embryophyta</taxon>
        <taxon>Tracheophyta</taxon>
        <taxon>Spermatophyta</taxon>
        <taxon>Magnoliopsida</taxon>
        <taxon>eudicotyledons</taxon>
        <taxon>Gunneridae</taxon>
        <taxon>Pentapetalae</taxon>
        <taxon>rosids</taxon>
        <taxon>malvids</taxon>
        <taxon>Brassicales</taxon>
        <taxon>Brassicaceae</taxon>
        <taxon>Camelineae</taxon>
        <taxon>Capsella</taxon>
    </lineage>
</organism>
<dbReference type="SUPFAM" id="SSF81383">
    <property type="entry name" value="F-box domain"/>
    <property type="match status" value="1"/>
</dbReference>
<dbReference type="SMART" id="SM00256">
    <property type="entry name" value="FBOX"/>
    <property type="match status" value="1"/>
</dbReference>
<dbReference type="AlphaFoldDB" id="R0G588"/>